<evidence type="ECO:0000313" key="3">
    <source>
        <dbReference type="EMBL" id="AVO49313.1"/>
    </source>
</evidence>
<evidence type="ECO:0000256" key="1">
    <source>
        <dbReference type="SAM" id="Phobius"/>
    </source>
</evidence>
<reference evidence="3 4" key="1">
    <citation type="submission" date="2018-03" db="EMBL/GenBank/DDBJ databases">
        <title>Genome sequencing of Melaminivora sp.</title>
        <authorList>
            <person name="Kim S.-J."/>
            <person name="Heo J."/>
            <person name="Ahn J.-H."/>
            <person name="Kwon S.-W."/>
        </authorList>
    </citation>
    <scope>NUCLEOTIDE SEQUENCE [LARGE SCALE GENOMIC DNA]</scope>
    <source>
        <strain evidence="3 4">SC2-9</strain>
    </source>
</reference>
<organism evidence="3 4">
    <name type="scientific">Melaminivora suipulveris</name>
    <dbReference type="NCBI Taxonomy" id="2109913"/>
    <lineage>
        <taxon>Bacteria</taxon>
        <taxon>Pseudomonadati</taxon>
        <taxon>Pseudomonadota</taxon>
        <taxon>Betaproteobacteria</taxon>
        <taxon>Burkholderiales</taxon>
        <taxon>Comamonadaceae</taxon>
        <taxon>Melaminivora</taxon>
    </lineage>
</organism>
<keyword evidence="4" id="KW-1185">Reference proteome</keyword>
<feature type="chain" id="PRO_5015341499" description="Transmembrane protein" evidence="2">
    <location>
        <begin position="29"/>
        <end position="220"/>
    </location>
</feature>
<proteinExistence type="predicted"/>
<gene>
    <name evidence="3" type="ORF">C6568_08585</name>
</gene>
<feature type="transmembrane region" description="Helical" evidence="1">
    <location>
        <begin position="59"/>
        <end position="78"/>
    </location>
</feature>
<feature type="transmembrane region" description="Helical" evidence="1">
    <location>
        <begin position="35"/>
        <end position="52"/>
    </location>
</feature>
<dbReference type="KEGG" id="mela:C6568_08585"/>
<keyword evidence="2" id="KW-0732">Signal</keyword>
<feature type="transmembrane region" description="Helical" evidence="1">
    <location>
        <begin position="165"/>
        <end position="185"/>
    </location>
</feature>
<evidence type="ECO:0000313" key="4">
    <source>
        <dbReference type="Proteomes" id="UP000237925"/>
    </source>
</evidence>
<dbReference type="AlphaFoldDB" id="A0A2R3QBZ9"/>
<accession>A0A2R3QBZ9</accession>
<keyword evidence="1" id="KW-0812">Transmembrane</keyword>
<dbReference type="Proteomes" id="UP000237925">
    <property type="component" value="Chromosome"/>
</dbReference>
<feature type="signal peptide" evidence="2">
    <location>
        <begin position="1"/>
        <end position="28"/>
    </location>
</feature>
<dbReference type="EMBL" id="CP027667">
    <property type="protein sequence ID" value="AVO49313.1"/>
    <property type="molecule type" value="Genomic_DNA"/>
</dbReference>
<name>A0A2R3QBZ9_9BURK</name>
<evidence type="ECO:0000256" key="2">
    <source>
        <dbReference type="SAM" id="SignalP"/>
    </source>
</evidence>
<sequence length="220" mass="23780">MQGGAFWRNVLGALLALAWVLSSHLASAGVGPVDLRVAVAVVPALAALALVARQSRSGAALAGVGIAAAVAAWLWPWLRGHFTWLFLLQHLGVHLALAAWFGLSLAVGREPVVSAMARMIHSQPLAPRTLRYTRGVTWLWTLFFLGNAAVSLMLFAWASVEVWSVHANLLTGPLVGAVFLGEMLVRRQVLPREERPSLHDIVRSYRQRRAAASPARAPQP</sequence>
<feature type="transmembrane region" description="Helical" evidence="1">
    <location>
        <begin position="138"/>
        <end position="159"/>
    </location>
</feature>
<dbReference type="RefSeq" id="WP_106683746.1">
    <property type="nucleotide sequence ID" value="NZ_CP027667.1"/>
</dbReference>
<evidence type="ECO:0008006" key="5">
    <source>
        <dbReference type="Google" id="ProtNLM"/>
    </source>
</evidence>
<feature type="transmembrane region" description="Helical" evidence="1">
    <location>
        <begin position="84"/>
        <end position="108"/>
    </location>
</feature>
<keyword evidence="1" id="KW-0472">Membrane</keyword>
<keyword evidence="1" id="KW-1133">Transmembrane helix</keyword>
<dbReference type="OrthoDB" id="8537043at2"/>
<protein>
    <recommendedName>
        <fullName evidence="5">Transmembrane protein</fullName>
    </recommendedName>
</protein>